<dbReference type="PANTHER" id="PTHR42941:SF1">
    <property type="entry name" value="SLL1037 PROTEIN"/>
    <property type="match status" value="1"/>
</dbReference>
<reference evidence="1 2" key="1">
    <citation type="submission" date="2018-06" db="EMBL/GenBank/DDBJ databases">
        <title>Extensive metabolic versatility and redundancy in microbially diverse, dynamic hydrothermal sediments.</title>
        <authorList>
            <person name="Dombrowski N."/>
            <person name="Teske A."/>
            <person name="Baker B.J."/>
        </authorList>
    </citation>
    <scope>NUCLEOTIDE SEQUENCE [LARGE SCALE GENOMIC DNA]</scope>
    <source>
        <strain evidence="1">B3_G15</strain>
    </source>
</reference>
<accession>A0A662DCQ5</accession>
<evidence type="ECO:0000313" key="2">
    <source>
        <dbReference type="Proteomes" id="UP000280417"/>
    </source>
</evidence>
<dbReference type="AlphaFoldDB" id="A0A662DCQ5"/>
<dbReference type="PANTHER" id="PTHR42941">
    <property type="entry name" value="SLL1037 PROTEIN"/>
    <property type="match status" value="1"/>
</dbReference>
<evidence type="ECO:0000313" key="1">
    <source>
        <dbReference type="EMBL" id="RLE13530.1"/>
    </source>
</evidence>
<sequence length="132" mass="14663">MDALFENIAVPASAIMEAKIARRIRILPLPKGLVDYLHEKYAFAKGKIPAGSYGVVEYDLPSCVSSGTIMVNRNVPEDVVYKITKAICESPEEVHAIHSSCRVFDPKVAWKDVGGPLHPGAERYYREKGYIK</sequence>
<organism evidence="1 2">
    <name type="scientific">Aerophobetes bacterium</name>
    <dbReference type="NCBI Taxonomy" id="2030807"/>
    <lineage>
        <taxon>Bacteria</taxon>
        <taxon>Candidatus Aerophobota</taxon>
    </lineage>
</organism>
<proteinExistence type="predicted"/>
<comment type="caution">
    <text evidence="1">The sequence shown here is derived from an EMBL/GenBank/DDBJ whole genome shotgun (WGS) entry which is preliminary data.</text>
</comment>
<dbReference type="Proteomes" id="UP000280417">
    <property type="component" value="Unassembled WGS sequence"/>
</dbReference>
<dbReference type="InterPro" id="IPR011852">
    <property type="entry name" value="TRAP_TAXI"/>
</dbReference>
<gene>
    <name evidence="1" type="ORF">DRJ04_04130</name>
</gene>
<dbReference type="SUPFAM" id="SSF53850">
    <property type="entry name" value="Periplasmic binding protein-like II"/>
    <property type="match status" value="1"/>
</dbReference>
<dbReference type="NCBIfam" id="TIGR02122">
    <property type="entry name" value="TRAP_TAXI"/>
    <property type="match status" value="1"/>
</dbReference>
<name>A0A662DCQ5_UNCAE</name>
<dbReference type="Gene3D" id="3.40.190.10">
    <property type="entry name" value="Periplasmic binding protein-like II"/>
    <property type="match status" value="1"/>
</dbReference>
<evidence type="ECO:0008006" key="3">
    <source>
        <dbReference type="Google" id="ProtNLM"/>
    </source>
</evidence>
<protein>
    <recommendedName>
        <fullName evidence="3">TAXI family TRAP transporter solute-binding subunit</fullName>
    </recommendedName>
</protein>
<dbReference type="Pfam" id="PF16868">
    <property type="entry name" value="NMT1_3"/>
    <property type="match status" value="1"/>
</dbReference>
<dbReference type="EMBL" id="QMQA01000090">
    <property type="protein sequence ID" value="RLE13530.1"/>
    <property type="molecule type" value="Genomic_DNA"/>
</dbReference>